<organism evidence="3 4">
    <name type="scientific">Maridesulfovibrio hydrothermalis AM13 = DSM 14728</name>
    <dbReference type="NCBI Taxonomy" id="1121451"/>
    <lineage>
        <taxon>Bacteria</taxon>
        <taxon>Pseudomonadati</taxon>
        <taxon>Thermodesulfobacteriota</taxon>
        <taxon>Desulfovibrionia</taxon>
        <taxon>Desulfovibrionales</taxon>
        <taxon>Desulfovibrionaceae</taxon>
        <taxon>Maridesulfovibrio</taxon>
    </lineage>
</organism>
<name>L0R8X2_9BACT</name>
<evidence type="ECO:0000313" key="3">
    <source>
        <dbReference type="EMBL" id="CCO22021.1"/>
    </source>
</evidence>
<dbReference type="PANTHER" id="PTHR39965">
    <property type="entry name" value="CRISPR SYSTEM CMR SUBUNIT CMR6"/>
    <property type="match status" value="1"/>
</dbReference>
<gene>
    <name evidence="3" type="ORF">DESAM_10040</name>
</gene>
<reference evidence="3 4" key="1">
    <citation type="submission" date="2012-10" db="EMBL/GenBank/DDBJ databases">
        <authorList>
            <person name="Genoscope - CEA"/>
        </authorList>
    </citation>
    <scope>NUCLEOTIDE SEQUENCE [LARGE SCALE GENOMIC DNA]</scope>
    <source>
        <strain evidence="4">AM13 / DSM 14728</strain>
    </source>
</reference>
<dbReference type="Pfam" id="PF03787">
    <property type="entry name" value="RAMPs"/>
    <property type="match status" value="1"/>
</dbReference>
<proteinExistence type="predicted"/>
<dbReference type="Proteomes" id="UP000010808">
    <property type="component" value="Chromosome"/>
</dbReference>
<dbReference type="RefSeq" id="WP_015334631.1">
    <property type="nucleotide sequence ID" value="NC_020055.1"/>
</dbReference>
<dbReference type="OrthoDB" id="9813956at2"/>
<accession>L0R8X2</accession>
<dbReference type="GO" id="GO:0051607">
    <property type="term" value="P:defense response to virus"/>
    <property type="evidence" value="ECO:0007669"/>
    <property type="project" value="UniProtKB-KW"/>
</dbReference>
<dbReference type="AlphaFoldDB" id="L0R8X2"/>
<dbReference type="NCBIfam" id="TIGR01898">
    <property type="entry name" value="cas_TM1791_cmr6"/>
    <property type="match status" value="1"/>
</dbReference>
<keyword evidence="4" id="KW-1185">Reference proteome</keyword>
<dbReference type="PANTHER" id="PTHR39965:SF1">
    <property type="entry name" value="CRISPR SYSTEM CMR SUBUNIT CMR6"/>
    <property type="match status" value="1"/>
</dbReference>
<evidence type="ECO:0000259" key="2">
    <source>
        <dbReference type="Pfam" id="PF03787"/>
    </source>
</evidence>
<sequence>MKTDLQAVHPSLLMHKLGLHALIFEHPEKHSLSIAKPENNDHVGEKRTVLAALTKSVQDDNFRNIYKLSNQKWLEYLEKTGALILEAKTGSKFISGLSYGAAMHVGFSLHHTYGVPYIPGSSVKGACKAIASLEAKDEISDIYGEDDDSNGKVLFLDSFPVPLIKKISDLLVLDVITPHHTKGNSGEKGYESAPDIEEPVPVEFIVVPKGITFTFAFICQDEKHRDIVTKHWQLACDEGFGAKSSNGYGYFEPIKSTEEHPKPTPPEEIMKEFKEEVRNNKSILNNKLEYFVKKITDSGLPAETQKEMATLLVNNLGVKALKKKVKKDNKSALVLKAIWKS</sequence>
<dbReference type="STRING" id="1121451.DESAM_10040"/>
<dbReference type="PATRIC" id="fig|1121451.3.peg.29"/>
<dbReference type="KEGG" id="dhy:DESAM_10040"/>
<feature type="domain" description="CRISPR type III-associated protein" evidence="2">
    <location>
        <begin position="108"/>
        <end position="252"/>
    </location>
</feature>
<protein>
    <submittedName>
        <fullName evidence="3">Putative CRISPR-associated RAMP protein, Cmr6 family</fullName>
    </submittedName>
</protein>
<dbReference type="InterPro" id="IPR005537">
    <property type="entry name" value="RAMP_III_fam"/>
</dbReference>
<evidence type="ECO:0000313" key="4">
    <source>
        <dbReference type="Proteomes" id="UP000010808"/>
    </source>
</evidence>
<dbReference type="eggNOG" id="COG1604">
    <property type="taxonomic scope" value="Bacteria"/>
</dbReference>
<evidence type="ECO:0000256" key="1">
    <source>
        <dbReference type="ARBA" id="ARBA00023118"/>
    </source>
</evidence>
<keyword evidence="1" id="KW-0051">Antiviral defense</keyword>
<dbReference type="HOGENOM" id="CLU_053305_1_1_7"/>
<dbReference type="EMBL" id="FO203522">
    <property type="protein sequence ID" value="CCO22021.1"/>
    <property type="molecule type" value="Genomic_DNA"/>
</dbReference>
<dbReference type="InterPro" id="IPR010172">
    <property type="entry name" value="CRISPR-assoc_prot_TM1791"/>
</dbReference>